<accession>A0A917Y5A9</accession>
<protein>
    <recommendedName>
        <fullName evidence="3">dUTPase</fullName>
    </recommendedName>
</protein>
<gene>
    <name evidence="1" type="ORF">GCM10007971_36450</name>
</gene>
<dbReference type="SUPFAM" id="SSF57938">
    <property type="entry name" value="DnaJ/Hsp40 cysteine-rich domain"/>
    <property type="match status" value="1"/>
</dbReference>
<dbReference type="InterPro" id="IPR016947">
    <property type="entry name" value="UCP030140"/>
</dbReference>
<evidence type="ECO:0008006" key="3">
    <source>
        <dbReference type="Google" id="ProtNLM"/>
    </source>
</evidence>
<dbReference type="RefSeq" id="WP_188859464.1">
    <property type="nucleotide sequence ID" value="NZ_BMOS01000045.1"/>
</dbReference>
<proteinExistence type="predicted"/>
<dbReference type="EMBL" id="BMOS01000045">
    <property type="protein sequence ID" value="GGN66441.1"/>
    <property type="molecule type" value="Genomic_DNA"/>
</dbReference>
<evidence type="ECO:0000313" key="1">
    <source>
        <dbReference type="EMBL" id="GGN66441.1"/>
    </source>
</evidence>
<dbReference type="InterPro" id="IPR036410">
    <property type="entry name" value="HSP_DnaJ_Cys-rich_dom_sf"/>
</dbReference>
<dbReference type="Pfam" id="PF08761">
    <property type="entry name" value="dUTPase_2"/>
    <property type="match status" value="2"/>
</dbReference>
<keyword evidence="2" id="KW-1185">Reference proteome</keyword>
<dbReference type="PIRSF" id="PIRSF030140">
    <property type="entry name" value="UCP030140"/>
    <property type="match status" value="1"/>
</dbReference>
<dbReference type="Gene3D" id="1.10.4010.10">
    <property type="entry name" value="Type II deoxyuridine triphosphatase"/>
    <property type="match status" value="1"/>
</dbReference>
<reference evidence="1" key="1">
    <citation type="journal article" date="2014" name="Int. J. Syst. Evol. Microbiol.">
        <title>Complete genome sequence of Corynebacterium casei LMG S-19264T (=DSM 44701T), isolated from a smear-ripened cheese.</title>
        <authorList>
            <consortium name="US DOE Joint Genome Institute (JGI-PGF)"/>
            <person name="Walter F."/>
            <person name="Albersmeier A."/>
            <person name="Kalinowski J."/>
            <person name="Ruckert C."/>
        </authorList>
    </citation>
    <scope>NUCLEOTIDE SEQUENCE</scope>
    <source>
        <strain evidence="1">JCM 17251</strain>
    </source>
</reference>
<dbReference type="AlphaFoldDB" id="A0A917Y5A9"/>
<dbReference type="InterPro" id="IPR014871">
    <property type="entry name" value="dUTPase/dCTP_pyrophosphatase"/>
</dbReference>
<dbReference type="SUPFAM" id="SSF101386">
    <property type="entry name" value="all-alpha NTP pyrophosphatases"/>
    <property type="match status" value="1"/>
</dbReference>
<sequence>MNLTNLFEIQAKLDKKIVKEKGLEGQDLLDKKILALQVELGELAQNWRGFKFWSKDREPRTYEKCHVCQGHGETVVPAFPDFEEMEQDMCPVCEGDGKSGKNPLLEEYVDCLHFILSIGLETLRHGQLEIHLIQIYLDGMRDVPSFAVGNKKEIVSVFRELFKITSEIGNSDFKLKELIGYFDTLGGLLGFTREQIETAYMQKNKINHARQENGY</sequence>
<dbReference type="CDD" id="cd11527">
    <property type="entry name" value="NTP-PPase_dUTPase"/>
    <property type="match status" value="1"/>
</dbReference>
<name>A0A917Y5A9_9BACI</name>
<comment type="caution">
    <text evidence="1">The sequence shown here is derived from an EMBL/GenBank/DDBJ whole genome shotgun (WGS) entry which is preliminary data.</text>
</comment>
<organism evidence="1 2">
    <name type="scientific">Oceanobacillus indicireducens</name>
    <dbReference type="NCBI Taxonomy" id="1004261"/>
    <lineage>
        <taxon>Bacteria</taxon>
        <taxon>Bacillati</taxon>
        <taxon>Bacillota</taxon>
        <taxon>Bacilli</taxon>
        <taxon>Bacillales</taxon>
        <taxon>Bacillaceae</taxon>
        <taxon>Oceanobacillus</taxon>
    </lineage>
</organism>
<evidence type="ECO:0000313" key="2">
    <source>
        <dbReference type="Proteomes" id="UP000624041"/>
    </source>
</evidence>
<dbReference type="Proteomes" id="UP000624041">
    <property type="component" value="Unassembled WGS sequence"/>
</dbReference>
<reference evidence="1" key="2">
    <citation type="submission" date="2020-09" db="EMBL/GenBank/DDBJ databases">
        <authorList>
            <person name="Sun Q."/>
            <person name="Ohkuma M."/>
        </authorList>
    </citation>
    <scope>NUCLEOTIDE SEQUENCE</scope>
    <source>
        <strain evidence="1">JCM 17251</strain>
    </source>
</reference>